<organism evidence="3 4">
    <name type="scientific">Apiospora arundinis</name>
    <dbReference type="NCBI Taxonomy" id="335852"/>
    <lineage>
        <taxon>Eukaryota</taxon>
        <taxon>Fungi</taxon>
        <taxon>Dikarya</taxon>
        <taxon>Ascomycota</taxon>
        <taxon>Pezizomycotina</taxon>
        <taxon>Sordariomycetes</taxon>
        <taxon>Xylariomycetidae</taxon>
        <taxon>Amphisphaeriales</taxon>
        <taxon>Apiosporaceae</taxon>
        <taxon>Apiospora</taxon>
    </lineage>
</organism>
<dbReference type="PANTHER" id="PTHR35394">
    <property type="entry name" value="DUF3176 DOMAIN-CONTAINING PROTEIN"/>
    <property type="match status" value="1"/>
</dbReference>
<name>A0ABR2JG37_9PEZI</name>
<proteinExistence type="predicted"/>
<dbReference type="Proteomes" id="UP001390339">
    <property type="component" value="Unassembled WGS sequence"/>
</dbReference>
<comment type="caution">
    <text evidence="3">The sequence shown here is derived from an EMBL/GenBank/DDBJ whole genome shotgun (WGS) entry which is preliminary data.</text>
</comment>
<feature type="region of interest" description="Disordered" evidence="1">
    <location>
        <begin position="252"/>
        <end position="274"/>
    </location>
</feature>
<dbReference type="InterPro" id="IPR021514">
    <property type="entry name" value="DUF3176"/>
</dbReference>
<feature type="compositionally biased region" description="Basic and acidic residues" evidence="1">
    <location>
        <begin position="260"/>
        <end position="274"/>
    </location>
</feature>
<evidence type="ECO:0000313" key="3">
    <source>
        <dbReference type="EMBL" id="KAK8876750.1"/>
    </source>
</evidence>
<evidence type="ECO:0000313" key="4">
    <source>
        <dbReference type="Proteomes" id="UP001390339"/>
    </source>
</evidence>
<dbReference type="Pfam" id="PF11374">
    <property type="entry name" value="DUF3176"/>
    <property type="match status" value="1"/>
</dbReference>
<sequence length="274" mass="29889">MAYDAVNAKLHPNSGLGPTVFEQVSLDSASTRAPRPVSRLSNTPVADVLESLPDQYHHQHYAHHEDYYSSSAKDGGHQHSSSTTATTPDKIQYRVFTHWKWEILSLLLSIGIVIAMFVLLVEFNDKLVADWRFPINLTTLLALLATVMRAALFVPITSIISQAKWRWFGDKPRPLQDLQDIDSGSRSMLGAISLVPLAARASVPTLIAVALSVVSLGIGPFVQQAVGTQTCVRRVENAEAKDAVAMVPYTHYPDGGAGPGKRDPVPVHDGQLHL</sequence>
<reference evidence="3 4" key="1">
    <citation type="journal article" date="2024" name="IMA Fungus">
        <title>Apiospora arundinis, a panoply of carbohydrate-active enzymes and secondary metabolites.</title>
        <authorList>
            <person name="Sorensen T."/>
            <person name="Petersen C."/>
            <person name="Muurmann A.T."/>
            <person name="Christiansen J.V."/>
            <person name="Brundto M.L."/>
            <person name="Overgaard C.K."/>
            <person name="Boysen A.T."/>
            <person name="Wollenberg R.D."/>
            <person name="Larsen T.O."/>
            <person name="Sorensen J.L."/>
            <person name="Nielsen K.L."/>
            <person name="Sondergaard T.E."/>
        </authorList>
    </citation>
    <scope>NUCLEOTIDE SEQUENCE [LARGE SCALE GENOMIC DNA]</scope>
    <source>
        <strain evidence="3 4">AAU 773</strain>
    </source>
</reference>
<evidence type="ECO:0000256" key="1">
    <source>
        <dbReference type="SAM" id="MobiDB-lite"/>
    </source>
</evidence>
<dbReference type="EMBL" id="JAPCWZ010000002">
    <property type="protein sequence ID" value="KAK8876750.1"/>
    <property type="molecule type" value="Genomic_DNA"/>
</dbReference>
<accession>A0ABR2JG37</accession>
<feature type="transmembrane region" description="Helical" evidence="2">
    <location>
        <begin position="133"/>
        <end position="156"/>
    </location>
</feature>
<keyword evidence="2" id="KW-0472">Membrane</keyword>
<keyword evidence="4" id="KW-1185">Reference proteome</keyword>
<gene>
    <name evidence="3" type="ORF">PGQ11_001696</name>
</gene>
<keyword evidence="2" id="KW-0812">Transmembrane</keyword>
<keyword evidence="2" id="KW-1133">Transmembrane helix</keyword>
<evidence type="ECO:0000256" key="2">
    <source>
        <dbReference type="SAM" id="Phobius"/>
    </source>
</evidence>
<protein>
    <submittedName>
        <fullName evidence="3">Uncharacterized protein</fullName>
    </submittedName>
</protein>
<feature type="transmembrane region" description="Helical" evidence="2">
    <location>
        <begin position="103"/>
        <end position="121"/>
    </location>
</feature>
<dbReference type="PANTHER" id="PTHR35394:SF5">
    <property type="entry name" value="DUF3176 DOMAIN-CONTAINING PROTEIN"/>
    <property type="match status" value="1"/>
</dbReference>